<dbReference type="EMBL" id="BONF01000049">
    <property type="protein sequence ID" value="GIF85601.1"/>
    <property type="molecule type" value="Genomic_DNA"/>
</dbReference>
<evidence type="ECO:0000313" key="3">
    <source>
        <dbReference type="Proteomes" id="UP000601223"/>
    </source>
</evidence>
<dbReference type="InterPro" id="IPR025110">
    <property type="entry name" value="AMP-bd_C"/>
</dbReference>
<accession>A0A8J3NMU8</accession>
<dbReference type="SUPFAM" id="SSF47336">
    <property type="entry name" value="ACP-like"/>
    <property type="match status" value="1"/>
</dbReference>
<dbReference type="Pfam" id="PF13193">
    <property type="entry name" value="AMP-binding_C"/>
    <property type="match status" value="1"/>
</dbReference>
<evidence type="ECO:0000313" key="2">
    <source>
        <dbReference type="EMBL" id="GIF85601.1"/>
    </source>
</evidence>
<dbReference type="InterPro" id="IPR042099">
    <property type="entry name" value="ANL_N_sf"/>
</dbReference>
<keyword evidence="3" id="KW-1185">Reference proteome</keyword>
<reference evidence="2 3" key="1">
    <citation type="submission" date="2021-01" db="EMBL/GenBank/DDBJ databases">
        <title>Whole genome shotgun sequence of Catellatospora bangladeshensis NBRC 107357.</title>
        <authorList>
            <person name="Komaki H."/>
            <person name="Tamura T."/>
        </authorList>
    </citation>
    <scope>NUCLEOTIDE SEQUENCE [LARGE SCALE GENOMIC DNA]</scope>
    <source>
        <strain evidence="2 3">NBRC 107357</strain>
    </source>
</reference>
<dbReference type="GO" id="GO:0031177">
    <property type="term" value="F:phosphopantetheine binding"/>
    <property type="evidence" value="ECO:0007669"/>
    <property type="project" value="TreeGrafter"/>
</dbReference>
<dbReference type="InterPro" id="IPR036736">
    <property type="entry name" value="ACP-like_sf"/>
</dbReference>
<dbReference type="PROSITE" id="PS00455">
    <property type="entry name" value="AMP_BINDING"/>
    <property type="match status" value="1"/>
</dbReference>
<dbReference type="InterPro" id="IPR000873">
    <property type="entry name" value="AMP-dep_synth/lig_dom"/>
</dbReference>
<dbReference type="Pfam" id="PF00501">
    <property type="entry name" value="AMP-binding"/>
    <property type="match status" value="1"/>
</dbReference>
<dbReference type="CDD" id="cd05930">
    <property type="entry name" value="A_NRPS"/>
    <property type="match status" value="1"/>
</dbReference>
<feature type="domain" description="Carrier" evidence="1">
    <location>
        <begin position="508"/>
        <end position="582"/>
    </location>
</feature>
<proteinExistence type="predicted"/>
<dbReference type="PANTHER" id="PTHR45527">
    <property type="entry name" value="NONRIBOSOMAL PEPTIDE SYNTHETASE"/>
    <property type="match status" value="1"/>
</dbReference>
<evidence type="ECO:0000259" key="1">
    <source>
        <dbReference type="PROSITE" id="PS50075"/>
    </source>
</evidence>
<sequence>MLEETWRTSPSAVALADARRSLDRAELSSRVRQLAAEIGAAGVRPGDIVAVYVERSVELVLAQLAVLFAGAAHVAIDPDDPLSRLEYILDDCAPALVVCSRSLLDRVPKQHEVYVIDDAERTAASGHDGPAVDIKGSDGAYLIYTSGTTGAPKASLITHAGLSSRLRWLQDFCPMSESDVVLYKTACGFDVSVAELYWALTAGGKLFCARPGVQRDTDYLAEVLVEQGVTILHYVPSLLDLFLASRPADERYDSVRYLLAGGEALSPELVKRWQERSTGEVINMYGPSECSVYTTAWKCPHPLGERRVLIGEAVAETGLWVLDADGNRVEALDQPGELYVSGVGLARGYLGREELTNARFHSLADLNPQLPPVRVYRTGDVVAWAEPGLLEYRGRADRQLKVRGYRIEPEEIEAAVRAVPGVAQSAVAARRGDDAVELLLFIVPQRGGPEIETADLLASVREAVHDRLPPYMQPRRVVVVDGLPLSPNGKLDEGALLALAPEAEAGQPVTADEPTSLERAWSTLLNTPATADSDFFLAGGDSFLAVRLMKEISAEAGQRVPIRLLFTNPVLADFRRELERYLAGTASGS</sequence>
<dbReference type="GO" id="GO:0043041">
    <property type="term" value="P:amino acid activation for nonribosomal peptide biosynthetic process"/>
    <property type="evidence" value="ECO:0007669"/>
    <property type="project" value="TreeGrafter"/>
</dbReference>
<dbReference type="InterPro" id="IPR009081">
    <property type="entry name" value="PP-bd_ACP"/>
</dbReference>
<name>A0A8J3NMU8_9ACTN</name>
<dbReference type="GO" id="GO:0044550">
    <property type="term" value="P:secondary metabolite biosynthetic process"/>
    <property type="evidence" value="ECO:0007669"/>
    <property type="project" value="TreeGrafter"/>
</dbReference>
<dbReference type="Pfam" id="PF00550">
    <property type="entry name" value="PP-binding"/>
    <property type="match status" value="1"/>
</dbReference>
<dbReference type="Gene3D" id="3.40.50.12780">
    <property type="entry name" value="N-terminal domain of ligase-like"/>
    <property type="match status" value="1"/>
</dbReference>
<dbReference type="FunFam" id="3.40.50.980:FF:000001">
    <property type="entry name" value="Non-ribosomal peptide synthetase"/>
    <property type="match status" value="1"/>
</dbReference>
<dbReference type="NCBIfam" id="TIGR01733">
    <property type="entry name" value="AA-adenyl-dom"/>
    <property type="match status" value="1"/>
</dbReference>
<dbReference type="Proteomes" id="UP000601223">
    <property type="component" value="Unassembled WGS sequence"/>
</dbReference>
<gene>
    <name evidence="2" type="ORF">Cba03nite_69500</name>
</gene>
<dbReference type="InterPro" id="IPR045851">
    <property type="entry name" value="AMP-bd_C_sf"/>
</dbReference>
<dbReference type="Gene3D" id="1.10.1200.10">
    <property type="entry name" value="ACP-like"/>
    <property type="match status" value="1"/>
</dbReference>
<dbReference type="GO" id="GO:0005737">
    <property type="term" value="C:cytoplasm"/>
    <property type="evidence" value="ECO:0007669"/>
    <property type="project" value="TreeGrafter"/>
</dbReference>
<dbReference type="Gene3D" id="3.30.300.30">
    <property type="match status" value="1"/>
</dbReference>
<protein>
    <recommendedName>
        <fullName evidence="1">Carrier domain-containing protein</fullName>
    </recommendedName>
</protein>
<dbReference type="InterPro" id="IPR020845">
    <property type="entry name" value="AMP-binding_CS"/>
</dbReference>
<dbReference type="InterPro" id="IPR010071">
    <property type="entry name" value="AA_adenyl_dom"/>
</dbReference>
<dbReference type="AlphaFoldDB" id="A0A8J3NMU8"/>
<dbReference type="PANTHER" id="PTHR45527:SF1">
    <property type="entry name" value="FATTY ACID SYNTHASE"/>
    <property type="match status" value="1"/>
</dbReference>
<organism evidence="2 3">
    <name type="scientific">Catellatospora bangladeshensis</name>
    <dbReference type="NCBI Taxonomy" id="310355"/>
    <lineage>
        <taxon>Bacteria</taxon>
        <taxon>Bacillati</taxon>
        <taxon>Actinomycetota</taxon>
        <taxon>Actinomycetes</taxon>
        <taxon>Micromonosporales</taxon>
        <taxon>Micromonosporaceae</taxon>
        <taxon>Catellatospora</taxon>
    </lineage>
</organism>
<dbReference type="PROSITE" id="PS50075">
    <property type="entry name" value="CARRIER"/>
    <property type="match status" value="1"/>
</dbReference>
<comment type="caution">
    <text evidence="2">The sequence shown here is derived from an EMBL/GenBank/DDBJ whole genome shotgun (WGS) entry which is preliminary data.</text>
</comment>
<dbReference type="SUPFAM" id="SSF56801">
    <property type="entry name" value="Acetyl-CoA synthetase-like"/>
    <property type="match status" value="1"/>
</dbReference>